<dbReference type="WBParaSite" id="HPLM_0000082601-mRNA-1">
    <property type="protein sequence ID" value="HPLM_0000082601-mRNA-1"/>
    <property type="gene ID" value="HPLM_0000082601"/>
</dbReference>
<keyword evidence="1" id="KW-1133">Transmembrane helix</keyword>
<feature type="transmembrane region" description="Helical" evidence="1">
    <location>
        <begin position="45"/>
        <end position="62"/>
    </location>
</feature>
<gene>
    <name evidence="2" type="ORF">HPLM_LOCUS827</name>
</gene>
<reference evidence="4" key="1">
    <citation type="submission" date="2017-02" db="UniProtKB">
        <authorList>
            <consortium name="WormBaseParasite"/>
        </authorList>
    </citation>
    <scope>IDENTIFICATION</scope>
</reference>
<dbReference type="OrthoDB" id="252722at2759"/>
<dbReference type="AlphaFoldDB" id="A0A0N4VU59"/>
<reference evidence="2 3" key="2">
    <citation type="submission" date="2018-11" db="EMBL/GenBank/DDBJ databases">
        <authorList>
            <consortium name="Pathogen Informatics"/>
        </authorList>
    </citation>
    <scope>NUCLEOTIDE SEQUENCE [LARGE SCALE GENOMIC DNA]</scope>
    <source>
        <strain evidence="2 3">MHpl1</strain>
    </source>
</reference>
<protein>
    <submittedName>
        <fullName evidence="4">Ovule protein</fullName>
    </submittedName>
</protein>
<dbReference type="STRING" id="6290.A0A0N4VU59"/>
<evidence type="ECO:0000313" key="2">
    <source>
        <dbReference type="EMBL" id="VDO06556.1"/>
    </source>
</evidence>
<dbReference type="EMBL" id="UZAF01000797">
    <property type="protein sequence ID" value="VDO06556.1"/>
    <property type="molecule type" value="Genomic_DNA"/>
</dbReference>
<name>A0A0N4VU59_HAEPC</name>
<keyword evidence="1" id="KW-0812">Transmembrane</keyword>
<keyword evidence="3" id="KW-1185">Reference proteome</keyword>
<sequence>MNTSTLVETVNINLEDFSETFLTCSTCLYTYDQVRFKSFQSSFSYFLYLIYPFTFCFAPFYFF</sequence>
<organism evidence="4">
    <name type="scientific">Haemonchus placei</name>
    <name type="common">Barber's pole worm</name>
    <dbReference type="NCBI Taxonomy" id="6290"/>
    <lineage>
        <taxon>Eukaryota</taxon>
        <taxon>Metazoa</taxon>
        <taxon>Ecdysozoa</taxon>
        <taxon>Nematoda</taxon>
        <taxon>Chromadorea</taxon>
        <taxon>Rhabditida</taxon>
        <taxon>Rhabditina</taxon>
        <taxon>Rhabditomorpha</taxon>
        <taxon>Strongyloidea</taxon>
        <taxon>Trichostrongylidae</taxon>
        <taxon>Haemonchus</taxon>
    </lineage>
</organism>
<dbReference type="Proteomes" id="UP000268014">
    <property type="component" value="Unassembled WGS sequence"/>
</dbReference>
<evidence type="ECO:0000256" key="1">
    <source>
        <dbReference type="SAM" id="Phobius"/>
    </source>
</evidence>
<proteinExistence type="predicted"/>
<keyword evidence="1" id="KW-0472">Membrane</keyword>
<evidence type="ECO:0000313" key="3">
    <source>
        <dbReference type="Proteomes" id="UP000268014"/>
    </source>
</evidence>
<evidence type="ECO:0000313" key="4">
    <source>
        <dbReference type="WBParaSite" id="HPLM_0000082601-mRNA-1"/>
    </source>
</evidence>
<accession>A0A0N4VU59</accession>